<evidence type="ECO:0000256" key="1">
    <source>
        <dbReference type="SAM" id="SignalP"/>
    </source>
</evidence>
<dbReference type="CDD" id="cd13585">
    <property type="entry name" value="PBP2_TMBP_like"/>
    <property type="match status" value="1"/>
</dbReference>
<dbReference type="Proteomes" id="UP000504882">
    <property type="component" value="Unassembled WGS sequence"/>
</dbReference>
<dbReference type="RefSeq" id="WP_133108594.1">
    <property type="nucleotide sequence ID" value="NZ_SMNA01000007.1"/>
</dbReference>
<name>A0ABY2E1W0_9MICO</name>
<gene>
    <name evidence="2" type="ORF">EXU48_15550</name>
</gene>
<reference evidence="2 3" key="1">
    <citation type="submission" date="2019-03" db="EMBL/GenBank/DDBJ databases">
        <title>Genomic features of bacteria from cold environments.</title>
        <authorList>
            <person name="Shen L."/>
        </authorList>
    </citation>
    <scope>NUCLEOTIDE SEQUENCE [LARGE SCALE GENOMIC DNA]</scope>
    <source>
        <strain evidence="3">T3246-1</strain>
    </source>
</reference>
<dbReference type="Pfam" id="PF01547">
    <property type="entry name" value="SBP_bac_1"/>
    <property type="match status" value="1"/>
</dbReference>
<dbReference type="PANTHER" id="PTHR43649">
    <property type="entry name" value="ARABINOSE-BINDING PROTEIN-RELATED"/>
    <property type="match status" value="1"/>
</dbReference>
<keyword evidence="1" id="KW-0732">Signal</keyword>
<feature type="chain" id="PRO_5045856971" evidence="1">
    <location>
        <begin position="28"/>
        <end position="469"/>
    </location>
</feature>
<sequence length="469" mass="49584">MRIRSRRVANRAVLVLAATLVVTACGAGGGTGGTGADDAADLDVSVEDFLTARGEELGVDRISVLAQSSPQADAIQQISGQFTELTGITVDWTILDEQSTENRAAVALGSGDGGFDVLQTPSGFIPTYVDRGWLQPIGPLVDDASSIVPGWNLEAFGEGTTSLLSRDDEVYGVPMFIGTQMFYYRTDVFEEHGIEQVPTTYEELVEVVHEVHGDDVAGIALRTAPSPSQLLFVWSAWLYANGGSYYAEYDDGTYSGSALDSPEAVESLTTYTDLVQNYAPSGATNWSVDDVTRAFATGRVAIVQEGAVFGGTFNNPDSSQVSGDIDAFTLPAGPAGSFVPYNAHGWTIAANSDATDAAWLFTQWATLAQTLTAATQTDANFGAPPLADVYSSPEYEAKYGFNDFVPAVIGTIDIANGGGVSPFEDDPNYLPATTDWATVGQQIAEELSKAVTGQVSVEEALRAASTYLE</sequence>
<feature type="signal peptide" evidence="1">
    <location>
        <begin position="1"/>
        <end position="27"/>
    </location>
</feature>
<dbReference type="InterPro" id="IPR006059">
    <property type="entry name" value="SBP"/>
</dbReference>
<accession>A0ABY2E1W0</accession>
<dbReference type="PROSITE" id="PS51257">
    <property type="entry name" value="PROKAR_LIPOPROTEIN"/>
    <property type="match status" value="1"/>
</dbReference>
<evidence type="ECO:0000313" key="3">
    <source>
        <dbReference type="Proteomes" id="UP000504882"/>
    </source>
</evidence>
<comment type="caution">
    <text evidence="2">The sequence shown here is derived from an EMBL/GenBank/DDBJ whole genome shotgun (WGS) entry which is preliminary data.</text>
</comment>
<proteinExistence type="predicted"/>
<dbReference type="InterPro" id="IPR050490">
    <property type="entry name" value="Bact_solute-bd_prot1"/>
</dbReference>
<keyword evidence="3" id="KW-1185">Reference proteome</keyword>
<dbReference type="Gene3D" id="3.40.190.10">
    <property type="entry name" value="Periplasmic binding protein-like II"/>
    <property type="match status" value="2"/>
</dbReference>
<dbReference type="PANTHER" id="PTHR43649:SF12">
    <property type="entry name" value="DIACETYLCHITOBIOSE BINDING PROTEIN DASA"/>
    <property type="match status" value="1"/>
</dbReference>
<dbReference type="SUPFAM" id="SSF53850">
    <property type="entry name" value="Periplasmic binding protein-like II"/>
    <property type="match status" value="1"/>
</dbReference>
<protein>
    <submittedName>
        <fullName evidence="2">Sugar ABC transporter substrate-binding protein</fullName>
    </submittedName>
</protein>
<dbReference type="EMBL" id="SMNA01000007">
    <property type="protein sequence ID" value="TDE91560.1"/>
    <property type="molecule type" value="Genomic_DNA"/>
</dbReference>
<organism evidence="2 3">
    <name type="scientific">Occultella glacieicola</name>
    <dbReference type="NCBI Taxonomy" id="2518684"/>
    <lineage>
        <taxon>Bacteria</taxon>
        <taxon>Bacillati</taxon>
        <taxon>Actinomycetota</taxon>
        <taxon>Actinomycetes</taxon>
        <taxon>Micrococcales</taxon>
        <taxon>Ruaniaceae</taxon>
        <taxon>Occultella</taxon>
    </lineage>
</organism>
<evidence type="ECO:0000313" key="2">
    <source>
        <dbReference type="EMBL" id="TDE91560.1"/>
    </source>
</evidence>